<keyword evidence="3 5" id="KW-1133">Transmembrane helix</keyword>
<evidence type="ECO:0000256" key="3">
    <source>
        <dbReference type="ARBA" id="ARBA00022989"/>
    </source>
</evidence>
<dbReference type="EMBL" id="JBHUKU010000028">
    <property type="protein sequence ID" value="MFD2464927.1"/>
    <property type="molecule type" value="Genomic_DNA"/>
</dbReference>
<evidence type="ECO:0000256" key="4">
    <source>
        <dbReference type="ARBA" id="ARBA00023136"/>
    </source>
</evidence>
<dbReference type="InterPro" id="IPR052714">
    <property type="entry name" value="MFS_Exporter"/>
</dbReference>
<dbReference type="SUPFAM" id="SSF103473">
    <property type="entry name" value="MFS general substrate transporter"/>
    <property type="match status" value="1"/>
</dbReference>
<reference evidence="8" key="1">
    <citation type="journal article" date="2019" name="Int. J. Syst. Evol. Microbiol.">
        <title>The Global Catalogue of Microorganisms (GCM) 10K type strain sequencing project: providing services to taxonomists for standard genome sequencing and annotation.</title>
        <authorList>
            <consortium name="The Broad Institute Genomics Platform"/>
            <consortium name="The Broad Institute Genome Sequencing Center for Infectious Disease"/>
            <person name="Wu L."/>
            <person name="Ma J."/>
        </authorList>
    </citation>
    <scope>NUCLEOTIDE SEQUENCE [LARGE SCALE GENOMIC DNA]</scope>
    <source>
        <strain evidence="8">CGMCC 4.7643</strain>
    </source>
</reference>
<evidence type="ECO:0000256" key="5">
    <source>
        <dbReference type="SAM" id="Phobius"/>
    </source>
</evidence>
<dbReference type="Gene3D" id="1.20.1250.20">
    <property type="entry name" value="MFS general substrate transporter like domains"/>
    <property type="match status" value="1"/>
</dbReference>
<comment type="subcellular location">
    <subcellularLocation>
        <location evidence="1">Cell membrane</location>
        <topology evidence="1">Multi-pass membrane protein</topology>
    </subcellularLocation>
</comment>
<dbReference type="PANTHER" id="PTHR23531">
    <property type="entry name" value="QUINOLENE RESISTANCE PROTEIN NORA"/>
    <property type="match status" value="1"/>
</dbReference>
<dbReference type="PROSITE" id="PS50850">
    <property type="entry name" value="MFS"/>
    <property type="match status" value="1"/>
</dbReference>
<feature type="transmembrane region" description="Helical" evidence="5">
    <location>
        <begin position="42"/>
        <end position="61"/>
    </location>
</feature>
<evidence type="ECO:0000256" key="1">
    <source>
        <dbReference type="ARBA" id="ARBA00004651"/>
    </source>
</evidence>
<dbReference type="InterPro" id="IPR011701">
    <property type="entry name" value="MFS"/>
</dbReference>
<feature type="transmembrane region" description="Helical" evidence="5">
    <location>
        <begin position="333"/>
        <end position="352"/>
    </location>
</feature>
<feature type="transmembrane region" description="Helical" evidence="5">
    <location>
        <begin position="134"/>
        <end position="155"/>
    </location>
</feature>
<feature type="transmembrane region" description="Helical" evidence="5">
    <location>
        <begin position="263"/>
        <end position="284"/>
    </location>
</feature>
<evidence type="ECO:0000313" key="7">
    <source>
        <dbReference type="EMBL" id="MFD2464927.1"/>
    </source>
</evidence>
<feature type="transmembrane region" description="Helical" evidence="5">
    <location>
        <begin position="98"/>
        <end position="122"/>
    </location>
</feature>
<gene>
    <name evidence="7" type="ORF">ACFSYJ_40355</name>
</gene>
<dbReference type="Pfam" id="PF07690">
    <property type="entry name" value="MFS_1"/>
    <property type="match status" value="1"/>
</dbReference>
<feature type="transmembrane region" description="Helical" evidence="5">
    <location>
        <begin position="201"/>
        <end position="221"/>
    </location>
</feature>
<feature type="transmembrane region" description="Helical" evidence="5">
    <location>
        <begin position="227"/>
        <end position="251"/>
    </location>
</feature>
<sequence length="393" mass="39699">MSDAEVPLRRLWTGVLCGYLALGATLQELPGYAVATFGAGPATTGLLVGVAFAAAASTRPFAGRAGDAGRARAVVLAGGVLTSMAAAGHLFAPDVGTLLVARLLMGIGEGMLFSASLPWVLAAAPADRRGRVSGWFGLSMWGGLTLGPLLAVVLHDIGGARAVWGAVIALPVVSAVLAATTRRPPPLADPVPIRPRSWREVLPRGAGLPGLCLGMAAYGYGSLTALLVLYLSDGIGGQNLGLAVFAVAFLLTRSLGSPLVDRYGGAVVARIVLLVECAGLTLLATVPTEFFALLGAAITGVGIGTIFPATTAMTLQRTGAIRPGTAVGSITSLWDLGILAAGPIGGVVAAHFGYRPAFALAAGVAIVACGLTFVLVRDAKPVDIPPVMARNRS</sequence>
<keyword evidence="4 5" id="KW-0472">Membrane</keyword>
<feature type="transmembrane region" description="Helical" evidence="5">
    <location>
        <begin position="358"/>
        <end position="376"/>
    </location>
</feature>
<organism evidence="7 8">
    <name type="scientific">Amycolatopsis samaneae</name>
    <dbReference type="NCBI Taxonomy" id="664691"/>
    <lineage>
        <taxon>Bacteria</taxon>
        <taxon>Bacillati</taxon>
        <taxon>Actinomycetota</taxon>
        <taxon>Actinomycetes</taxon>
        <taxon>Pseudonocardiales</taxon>
        <taxon>Pseudonocardiaceae</taxon>
        <taxon>Amycolatopsis</taxon>
    </lineage>
</organism>
<dbReference type="InterPro" id="IPR036259">
    <property type="entry name" value="MFS_trans_sf"/>
</dbReference>
<name>A0ABW5GWN9_9PSEU</name>
<dbReference type="InterPro" id="IPR020846">
    <property type="entry name" value="MFS_dom"/>
</dbReference>
<protein>
    <submittedName>
        <fullName evidence="7">MFS transporter</fullName>
    </submittedName>
</protein>
<dbReference type="RefSeq" id="WP_345399460.1">
    <property type="nucleotide sequence ID" value="NZ_BAABHG010000010.1"/>
</dbReference>
<feature type="transmembrane region" description="Helical" evidence="5">
    <location>
        <begin position="161"/>
        <end position="180"/>
    </location>
</feature>
<proteinExistence type="predicted"/>
<feature type="transmembrane region" description="Helical" evidence="5">
    <location>
        <begin position="73"/>
        <end position="92"/>
    </location>
</feature>
<dbReference type="Proteomes" id="UP001597419">
    <property type="component" value="Unassembled WGS sequence"/>
</dbReference>
<evidence type="ECO:0000259" key="6">
    <source>
        <dbReference type="PROSITE" id="PS50850"/>
    </source>
</evidence>
<feature type="transmembrane region" description="Helical" evidence="5">
    <location>
        <begin position="290"/>
        <end position="312"/>
    </location>
</feature>
<comment type="caution">
    <text evidence="7">The sequence shown here is derived from an EMBL/GenBank/DDBJ whole genome shotgun (WGS) entry which is preliminary data.</text>
</comment>
<dbReference type="PANTHER" id="PTHR23531:SF1">
    <property type="entry name" value="QUINOLENE RESISTANCE PROTEIN NORA"/>
    <property type="match status" value="1"/>
</dbReference>
<evidence type="ECO:0000256" key="2">
    <source>
        <dbReference type="ARBA" id="ARBA00022692"/>
    </source>
</evidence>
<feature type="domain" description="Major facilitator superfamily (MFS) profile" evidence="6">
    <location>
        <begin position="1"/>
        <end position="380"/>
    </location>
</feature>
<accession>A0ABW5GWN9</accession>
<evidence type="ECO:0000313" key="8">
    <source>
        <dbReference type="Proteomes" id="UP001597419"/>
    </source>
</evidence>
<keyword evidence="8" id="KW-1185">Reference proteome</keyword>
<keyword evidence="2 5" id="KW-0812">Transmembrane</keyword>